<comment type="catalytic activity">
    <reaction evidence="4 5">
        <text>(R)-mevalonate + 2 NADP(+) + CoA = (3S)-3-hydroxy-3-methylglutaryl-CoA + 2 NADPH + 2 H(+)</text>
        <dbReference type="Rhea" id="RHEA:15989"/>
        <dbReference type="ChEBI" id="CHEBI:15378"/>
        <dbReference type="ChEBI" id="CHEBI:36464"/>
        <dbReference type="ChEBI" id="CHEBI:43074"/>
        <dbReference type="ChEBI" id="CHEBI:57287"/>
        <dbReference type="ChEBI" id="CHEBI:57783"/>
        <dbReference type="ChEBI" id="CHEBI:58349"/>
        <dbReference type="EC" id="1.1.1.34"/>
    </reaction>
</comment>
<organism evidence="6 7">
    <name type="scientific">Methanoculleus caldifontis</name>
    <dbReference type="NCBI Taxonomy" id="2651577"/>
    <lineage>
        <taxon>Archaea</taxon>
        <taxon>Methanobacteriati</taxon>
        <taxon>Methanobacteriota</taxon>
        <taxon>Stenosarchaea group</taxon>
        <taxon>Methanomicrobia</taxon>
        <taxon>Methanomicrobiales</taxon>
        <taxon>Methanomicrobiaceae</taxon>
        <taxon>Methanoculleus</taxon>
    </lineage>
</organism>
<evidence type="ECO:0000313" key="7">
    <source>
        <dbReference type="Proteomes" id="UP001281203"/>
    </source>
</evidence>
<dbReference type="InterPro" id="IPR004554">
    <property type="entry name" value="HMG_CoA_Rdtase_eu_arc"/>
</dbReference>
<sequence>MDDYIGRLKEGSLKLYALEKELPPEEAVRVRREFVEGETGTSLPAVGSFSIGVERVVKRNIENMIGAVQVPLGVAGPLPVRGEYAIGSYYLPLATTEGALVASVNRGCSLIARAGGADVRIMRDGMTRAPVFAARDVVHARSVVAWVEEHTAEIRETAESTTKHGEFLEAVPYVAGTSVFVRLEFDTKDAMGMNMVTIASQKVGELIERETGARLVATSGNMCTDKKPAAINLVRGRGKTVVAGVRLTDAMVADLLKTDAETLIEANYRKNLVGSARAASFGFNAHAANVVAATFIACGQDPAHVVEGSTAITTVDRVEGGVYVSVTLPSLPVGTVGGGTGVDTQHECLKMLGVAGGGDPPGTHAKALAEIVAAGVLAGELSLLGALAAQHLARAHQEHGRG</sequence>
<dbReference type="SUPFAM" id="SSF56542">
    <property type="entry name" value="Substrate-binding domain of HMG-CoA reductase"/>
    <property type="match status" value="1"/>
</dbReference>
<dbReference type="InterPro" id="IPR002202">
    <property type="entry name" value="HMG_CoA_Rdtase"/>
</dbReference>
<keyword evidence="2 5" id="KW-0521">NADP</keyword>
<dbReference type="RefSeq" id="WP_317063912.1">
    <property type="nucleotide sequence ID" value="NZ_WBKO01000001.1"/>
</dbReference>
<reference evidence="6 7" key="1">
    <citation type="submission" date="2019-10" db="EMBL/GenBank/DDBJ databases">
        <title>Isolation and characterization of Methanoculleus sp. Wushi-C6 from a hot spring well.</title>
        <authorList>
            <person name="Chen S.-C."/>
            <person name="Lan Z.-H."/>
            <person name="You Y.-T."/>
            <person name="Lai M.-C."/>
        </authorList>
    </citation>
    <scope>NUCLEOTIDE SEQUENCE [LARGE SCALE GENOMIC DNA]</scope>
    <source>
        <strain evidence="6 7">Wushi-C6</strain>
    </source>
</reference>
<gene>
    <name evidence="6" type="primary">hmgA</name>
    <name evidence="6" type="ORF">F8E02_02695</name>
</gene>
<accession>A0ABU3WYS3</accession>
<dbReference type="Gene3D" id="3.30.70.420">
    <property type="entry name" value="Hydroxymethylglutaryl-CoA reductase, class I/II, NAD/NADP-binding domain"/>
    <property type="match status" value="1"/>
</dbReference>
<evidence type="ECO:0000256" key="2">
    <source>
        <dbReference type="ARBA" id="ARBA00022857"/>
    </source>
</evidence>
<dbReference type="Proteomes" id="UP001281203">
    <property type="component" value="Unassembled WGS sequence"/>
</dbReference>
<protein>
    <recommendedName>
        <fullName evidence="5">3-hydroxy-3-methylglutaryl coenzyme A reductase</fullName>
        <shortName evidence="5">HMG-CoA reductase</shortName>
        <ecNumber evidence="5">1.1.1.34</ecNumber>
    </recommendedName>
</protein>
<keyword evidence="7" id="KW-1185">Reference proteome</keyword>
<dbReference type="CDD" id="cd00643">
    <property type="entry name" value="HMG-CoA_reductase_classI"/>
    <property type="match status" value="1"/>
</dbReference>
<keyword evidence="3 5" id="KW-0560">Oxidoreductase</keyword>
<evidence type="ECO:0000313" key="6">
    <source>
        <dbReference type="EMBL" id="MDV2480933.1"/>
    </source>
</evidence>
<dbReference type="PRINTS" id="PR00071">
    <property type="entry name" value="HMGCOARDTASE"/>
</dbReference>
<dbReference type="GO" id="GO:0004420">
    <property type="term" value="F:hydroxymethylglutaryl-CoA reductase (NADPH) activity"/>
    <property type="evidence" value="ECO:0007669"/>
    <property type="project" value="UniProtKB-EC"/>
</dbReference>
<evidence type="ECO:0000256" key="4">
    <source>
        <dbReference type="ARBA" id="ARBA00049903"/>
    </source>
</evidence>
<dbReference type="PROSITE" id="PS00318">
    <property type="entry name" value="HMG_COA_REDUCTASE_2"/>
    <property type="match status" value="1"/>
</dbReference>
<dbReference type="EC" id="1.1.1.34" evidence="5"/>
<dbReference type="InterPro" id="IPR009029">
    <property type="entry name" value="HMG_CoA_Rdtase_sub-bd_dom_sf"/>
</dbReference>
<dbReference type="PANTHER" id="PTHR10572:SF24">
    <property type="entry name" value="3-HYDROXY-3-METHYLGLUTARYL-COENZYME A REDUCTASE"/>
    <property type="match status" value="1"/>
</dbReference>
<dbReference type="InterPro" id="IPR009023">
    <property type="entry name" value="HMG_CoA_Rdtase_NAD(P)-bd_sf"/>
</dbReference>
<comment type="similarity">
    <text evidence="1 5">Belongs to the HMG-CoA reductase family.</text>
</comment>
<dbReference type="InterPro" id="IPR023076">
    <property type="entry name" value="HMG_CoA_Rdtase_CS"/>
</dbReference>
<proteinExistence type="inferred from homology"/>
<evidence type="ECO:0000256" key="5">
    <source>
        <dbReference type="RuleBase" id="RU361219"/>
    </source>
</evidence>
<evidence type="ECO:0000256" key="3">
    <source>
        <dbReference type="ARBA" id="ARBA00023002"/>
    </source>
</evidence>
<name>A0ABU3WYS3_9EURY</name>
<dbReference type="EMBL" id="WBKO01000001">
    <property type="protein sequence ID" value="MDV2480933.1"/>
    <property type="molecule type" value="Genomic_DNA"/>
</dbReference>
<dbReference type="Pfam" id="PF00368">
    <property type="entry name" value="HMG-CoA_red"/>
    <property type="match status" value="1"/>
</dbReference>
<evidence type="ECO:0000256" key="1">
    <source>
        <dbReference type="ARBA" id="ARBA00007661"/>
    </source>
</evidence>
<dbReference type="PROSITE" id="PS00066">
    <property type="entry name" value="HMG_COA_REDUCTASE_1"/>
    <property type="match status" value="1"/>
</dbReference>
<dbReference type="NCBIfam" id="TIGR00533">
    <property type="entry name" value="HMG_CoA_R_NADP"/>
    <property type="match status" value="1"/>
</dbReference>
<dbReference type="PROSITE" id="PS50065">
    <property type="entry name" value="HMG_COA_REDUCTASE_4"/>
    <property type="match status" value="1"/>
</dbReference>
<dbReference type="Gene3D" id="3.90.770.10">
    <property type="entry name" value="3-hydroxy-3-methylglutaryl-coenzyme A Reductase, Chain A, domain 2"/>
    <property type="match status" value="1"/>
</dbReference>
<dbReference type="InterPro" id="IPR023074">
    <property type="entry name" value="HMG_CoA_Rdtase_cat_sf"/>
</dbReference>
<comment type="pathway">
    <text evidence="5">Metabolic intermediate biosynthesis; (R)-mevalonate biosynthesis; (R)-mevalonate from acetyl-CoA: step 3/3.</text>
</comment>
<dbReference type="PANTHER" id="PTHR10572">
    <property type="entry name" value="3-HYDROXY-3-METHYLGLUTARYL-COENZYME A REDUCTASE"/>
    <property type="match status" value="1"/>
</dbReference>
<comment type="caution">
    <text evidence="6">The sequence shown here is derived from an EMBL/GenBank/DDBJ whole genome shotgun (WGS) entry which is preliminary data.</text>
</comment>
<dbReference type="SUPFAM" id="SSF55035">
    <property type="entry name" value="NAD-binding domain of HMG-CoA reductase"/>
    <property type="match status" value="1"/>
</dbReference>